<dbReference type="InterPro" id="IPR011600">
    <property type="entry name" value="Pept_C14_caspase"/>
</dbReference>
<dbReference type="GO" id="GO:0004197">
    <property type="term" value="F:cysteine-type endopeptidase activity"/>
    <property type="evidence" value="ECO:0007669"/>
    <property type="project" value="InterPro"/>
</dbReference>
<evidence type="ECO:0000313" key="2">
    <source>
        <dbReference type="EMBL" id="NER30410.1"/>
    </source>
</evidence>
<evidence type="ECO:0000259" key="1">
    <source>
        <dbReference type="Pfam" id="PF00656"/>
    </source>
</evidence>
<dbReference type="InterPro" id="IPR029030">
    <property type="entry name" value="Caspase-like_dom_sf"/>
</dbReference>
<dbReference type="SUPFAM" id="SSF52129">
    <property type="entry name" value="Caspase-like"/>
    <property type="match status" value="1"/>
</dbReference>
<reference evidence="2" key="1">
    <citation type="submission" date="2019-11" db="EMBL/GenBank/DDBJ databases">
        <title>Genomic insights into an expanded diversity of filamentous marine cyanobacteria reveals the extraordinary biosynthetic potential of Moorea and Okeania.</title>
        <authorList>
            <person name="Ferreira Leao T."/>
            <person name="Wang M."/>
            <person name="Moss N."/>
            <person name="Da Silva R."/>
            <person name="Sanders J."/>
            <person name="Nurk S."/>
            <person name="Gurevich A."/>
            <person name="Humphrey G."/>
            <person name="Reher R."/>
            <person name="Zhu Q."/>
            <person name="Belda-Ferre P."/>
            <person name="Glukhov E."/>
            <person name="Rex R."/>
            <person name="Dorrestein P.C."/>
            <person name="Knight R."/>
            <person name="Pevzner P."/>
            <person name="Gerwick W.H."/>
            <person name="Gerwick L."/>
        </authorList>
    </citation>
    <scope>NUCLEOTIDE SEQUENCE</scope>
    <source>
        <strain evidence="2">SIO1C4</strain>
    </source>
</reference>
<protein>
    <submittedName>
        <fullName evidence="2">DUF4384 domain-containing protein</fullName>
    </submittedName>
</protein>
<comment type="caution">
    <text evidence="2">The sequence shown here is derived from an EMBL/GenBank/DDBJ whole genome shotgun (WGS) entry which is preliminary data.</text>
</comment>
<dbReference type="PANTHER" id="PTHR48104">
    <property type="entry name" value="METACASPASE-4"/>
    <property type="match status" value="1"/>
</dbReference>
<accession>A0A6B3NFJ0</accession>
<name>A0A6B3NFJ0_9CYAN</name>
<proteinExistence type="predicted"/>
<dbReference type="GO" id="GO:0005737">
    <property type="term" value="C:cytoplasm"/>
    <property type="evidence" value="ECO:0007669"/>
    <property type="project" value="TreeGrafter"/>
</dbReference>
<sequence>MSGIQRRHFLQIAGSSLATVGLSHIDIITQGDRYGKILAKNTPRKLALLVGINQYPEGGRFTNLSGCVTDVDLQQQLLIHRFGFNPKDIVRLTSSKNDQQPTRDNIITAFEEHLIKQAKLGDIVVFHFSGHGSRLPEYDRAVRNCLKRAKNSTLVPADLNPEGWANDIMGRTLFLLVSALNTENVTLVLDSCYSGGGTRGNFRVRSITGHRFRPSPQELEYQQQWLRRLQLSPTQLASRRCAGVAKGVVIASAQANQLAADADFSSFHAGAFTYYLTLYLWQQTATVSSAIAQVSNALPPQYSQGPLADGNVNEPVYFLQQPAFSTDAVITRLKGNQATVWLGGVNQQILPTFDSGATFTIFNHDGEAMGEVELASRQGLIGETVPLQGQLRSSLQPGSRLQVSSRVIPADLKLSIGLDPSLASEGELAKEAFSAIRRLEVVTAQSGDIPYPGGVSYILSRMTTDYLSYQQGSDLPDVGNIGLFTQGLEVVPSSFGQAGETVSAAVKRLEAKLKSLLAIHILKKTLNSNSSQLDVEVSLNLVGRQEEIIAKVSTSTSRSNSQGLPPVYPRILPLKQLFQFKVQNHDSSNLYFTIILIDSGGELVVVFPYHWPVSNENMEVKAGQTLLVGNSEELKLQAIASGSGEALVILSRSPLTKAVKLLQSLAQEQNRSSGPVVIERSPVDVVGSLLDDLSDYRSSDTVTVQQVSAAEIATLSITFEVGSGTSN</sequence>
<dbReference type="InterPro" id="IPR011189">
    <property type="entry name" value="UCP_caspase_lke"/>
</dbReference>
<dbReference type="AlphaFoldDB" id="A0A6B3NFJ0"/>
<gene>
    <name evidence="2" type="ORF">F6J89_22995</name>
</gene>
<dbReference type="GO" id="GO:0006508">
    <property type="term" value="P:proteolysis"/>
    <property type="evidence" value="ECO:0007669"/>
    <property type="project" value="InterPro"/>
</dbReference>
<dbReference type="InterPro" id="IPR050452">
    <property type="entry name" value="Metacaspase"/>
</dbReference>
<organism evidence="2">
    <name type="scientific">Symploca sp. SIO1C4</name>
    <dbReference type="NCBI Taxonomy" id="2607765"/>
    <lineage>
        <taxon>Bacteria</taxon>
        <taxon>Bacillati</taxon>
        <taxon>Cyanobacteriota</taxon>
        <taxon>Cyanophyceae</taxon>
        <taxon>Coleofasciculales</taxon>
        <taxon>Coleofasciculaceae</taxon>
        <taxon>Symploca</taxon>
    </lineage>
</organism>
<dbReference type="PANTHER" id="PTHR48104:SF30">
    <property type="entry name" value="METACASPASE-1"/>
    <property type="match status" value="1"/>
</dbReference>
<dbReference type="EMBL" id="JAAHFQ010000550">
    <property type="protein sequence ID" value="NER30410.1"/>
    <property type="molecule type" value="Genomic_DNA"/>
</dbReference>
<feature type="domain" description="Peptidase C14 caspase" evidence="1">
    <location>
        <begin position="44"/>
        <end position="306"/>
    </location>
</feature>
<dbReference type="Pfam" id="PF00656">
    <property type="entry name" value="Peptidase_C14"/>
    <property type="match status" value="1"/>
</dbReference>
<dbReference type="PIRSF" id="PIRSF007398">
    <property type="entry name" value="Sll0148_caspase"/>
    <property type="match status" value="1"/>
</dbReference>
<dbReference type="Gene3D" id="3.40.50.1460">
    <property type="match status" value="1"/>
</dbReference>